<feature type="region of interest" description="Disordered" evidence="1">
    <location>
        <begin position="131"/>
        <end position="151"/>
    </location>
</feature>
<reference evidence="3" key="1">
    <citation type="journal article" date="2014" name="Front. Microbiol.">
        <title>High frequency of phylogenetically diverse reductive dehalogenase-homologous genes in deep subseafloor sedimentary metagenomes.</title>
        <authorList>
            <person name="Kawai M."/>
            <person name="Futagami T."/>
            <person name="Toyoda A."/>
            <person name="Takaki Y."/>
            <person name="Nishi S."/>
            <person name="Hori S."/>
            <person name="Arai W."/>
            <person name="Tsubouchi T."/>
            <person name="Morono Y."/>
            <person name="Uchiyama I."/>
            <person name="Ito T."/>
            <person name="Fujiyama A."/>
            <person name="Inagaki F."/>
            <person name="Takami H."/>
        </authorList>
    </citation>
    <scope>NUCLEOTIDE SEQUENCE</scope>
    <source>
        <strain evidence="3">Expedition CK06-06</strain>
    </source>
</reference>
<feature type="non-terminal residue" evidence="3">
    <location>
        <position position="1"/>
    </location>
</feature>
<gene>
    <name evidence="3" type="ORF">S01H1_76998</name>
</gene>
<accession>X0YHW7</accession>
<sequence length="183" mass="20315">SIVGDIPIIDNVGKVIEKLKGNPCPLQDGYSVNFEDLNTNDLPGSPNIRTGEKILQKIDNNEESISSDELRDFFFSDFSDIEKTVKKIEKLGGQITNSVPVPLSGSQVMFDNAVKLGSNWLVQWKGEKLEIPDDGSSGNDQTDNIPSDDDGPSRGITIDFTKLSVFMFIFLVIIVLYMKKRGW</sequence>
<proteinExistence type="predicted"/>
<evidence type="ECO:0000313" key="3">
    <source>
        <dbReference type="EMBL" id="GAG48198.1"/>
    </source>
</evidence>
<evidence type="ECO:0000256" key="2">
    <source>
        <dbReference type="SAM" id="Phobius"/>
    </source>
</evidence>
<organism evidence="3">
    <name type="scientific">marine sediment metagenome</name>
    <dbReference type="NCBI Taxonomy" id="412755"/>
    <lineage>
        <taxon>unclassified sequences</taxon>
        <taxon>metagenomes</taxon>
        <taxon>ecological metagenomes</taxon>
    </lineage>
</organism>
<keyword evidence="2" id="KW-1133">Transmembrane helix</keyword>
<dbReference type="EMBL" id="BARS01051730">
    <property type="protein sequence ID" value="GAG48198.1"/>
    <property type="molecule type" value="Genomic_DNA"/>
</dbReference>
<dbReference type="AlphaFoldDB" id="X0YHW7"/>
<comment type="caution">
    <text evidence="3">The sequence shown here is derived from an EMBL/GenBank/DDBJ whole genome shotgun (WGS) entry which is preliminary data.</text>
</comment>
<keyword evidence="2" id="KW-0812">Transmembrane</keyword>
<evidence type="ECO:0000256" key="1">
    <source>
        <dbReference type="SAM" id="MobiDB-lite"/>
    </source>
</evidence>
<feature type="transmembrane region" description="Helical" evidence="2">
    <location>
        <begin position="160"/>
        <end position="178"/>
    </location>
</feature>
<feature type="compositionally biased region" description="Polar residues" evidence="1">
    <location>
        <begin position="136"/>
        <end position="145"/>
    </location>
</feature>
<name>X0YHW7_9ZZZZ</name>
<protein>
    <submittedName>
        <fullName evidence="3">Uncharacterized protein</fullName>
    </submittedName>
</protein>
<keyword evidence="2" id="KW-0472">Membrane</keyword>